<dbReference type="Gene3D" id="1.10.530.10">
    <property type="match status" value="1"/>
</dbReference>
<dbReference type="SUPFAM" id="SSF53955">
    <property type="entry name" value="Lysozyme-like"/>
    <property type="match status" value="1"/>
</dbReference>
<dbReference type="AlphaFoldDB" id="A0A0F9DB84"/>
<accession>A0A0F9DB84</accession>
<dbReference type="InterPro" id="IPR023346">
    <property type="entry name" value="Lysozyme-like_dom_sf"/>
</dbReference>
<reference evidence="2" key="1">
    <citation type="journal article" date="2015" name="Nature">
        <title>Complex archaea that bridge the gap between prokaryotes and eukaryotes.</title>
        <authorList>
            <person name="Spang A."/>
            <person name="Saw J.H."/>
            <person name="Jorgensen S.L."/>
            <person name="Zaremba-Niedzwiedzka K."/>
            <person name="Martijn J."/>
            <person name="Lind A.E."/>
            <person name="van Eijk R."/>
            <person name="Schleper C."/>
            <person name="Guy L."/>
            <person name="Ettema T.J."/>
        </authorList>
    </citation>
    <scope>NUCLEOTIDE SEQUENCE</scope>
</reference>
<feature type="domain" description="Transglycosylase SLT" evidence="1">
    <location>
        <begin position="59"/>
        <end position="122"/>
    </location>
</feature>
<gene>
    <name evidence="2" type="ORF">LCGC14_2567200</name>
</gene>
<dbReference type="CDD" id="cd00442">
    <property type="entry name" value="Lyz-like"/>
    <property type="match status" value="1"/>
</dbReference>
<dbReference type="InterPro" id="IPR008258">
    <property type="entry name" value="Transglycosylase_SLT_dom_1"/>
</dbReference>
<feature type="non-terminal residue" evidence="2">
    <location>
        <position position="132"/>
    </location>
</feature>
<dbReference type="Pfam" id="PF01464">
    <property type="entry name" value="SLT"/>
    <property type="match status" value="1"/>
</dbReference>
<protein>
    <recommendedName>
        <fullName evidence="1">Transglycosylase SLT domain-containing protein</fullName>
    </recommendedName>
</protein>
<dbReference type="EMBL" id="LAZR01042539">
    <property type="protein sequence ID" value="KKL09308.1"/>
    <property type="molecule type" value="Genomic_DNA"/>
</dbReference>
<comment type="caution">
    <text evidence="2">The sequence shown here is derived from an EMBL/GenBank/DDBJ whole genome shotgun (WGS) entry which is preliminary data.</text>
</comment>
<evidence type="ECO:0000313" key="2">
    <source>
        <dbReference type="EMBL" id="KKL09308.1"/>
    </source>
</evidence>
<proteinExistence type="predicted"/>
<evidence type="ECO:0000259" key="1">
    <source>
        <dbReference type="Pfam" id="PF01464"/>
    </source>
</evidence>
<sequence>MMTVDVSWPVIEDWTDMANRHPRYFGRPIPHTHTQRARTYTGGVERWRSLVATYFRAEDVNRAMRIMACESRGNPNAKNPGSSASGLFQHLGKYWVSRSAAAGYGGVSVFDPTANVAVAAWLRDQRGGGGHW</sequence>
<organism evidence="2">
    <name type="scientific">marine sediment metagenome</name>
    <dbReference type="NCBI Taxonomy" id="412755"/>
    <lineage>
        <taxon>unclassified sequences</taxon>
        <taxon>metagenomes</taxon>
        <taxon>ecological metagenomes</taxon>
    </lineage>
</organism>
<name>A0A0F9DB84_9ZZZZ</name>